<dbReference type="InterPro" id="IPR012337">
    <property type="entry name" value="RNaseH-like_sf"/>
</dbReference>
<dbReference type="PANTHER" id="PTHR42648">
    <property type="entry name" value="TRANSPOSASE, PUTATIVE-RELATED"/>
    <property type="match status" value="1"/>
</dbReference>
<evidence type="ECO:0000256" key="15">
    <source>
        <dbReference type="ARBA" id="ARBA00048173"/>
    </source>
</evidence>
<name>A0A9Q8ZAD3_CURCL</name>
<dbReference type="SUPFAM" id="SSF53098">
    <property type="entry name" value="Ribonuclease H-like"/>
    <property type="match status" value="1"/>
</dbReference>
<evidence type="ECO:0000256" key="11">
    <source>
        <dbReference type="ARBA" id="ARBA00022932"/>
    </source>
</evidence>
<evidence type="ECO:0000256" key="10">
    <source>
        <dbReference type="ARBA" id="ARBA00022918"/>
    </source>
</evidence>
<keyword evidence="2" id="KW-0548">Nucleotidyltransferase</keyword>
<proteinExistence type="predicted"/>
<dbReference type="InterPro" id="IPR039537">
    <property type="entry name" value="Retrotran_Ty1/copia-like"/>
</dbReference>
<evidence type="ECO:0000256" key="4">
    <source>
        <dbReference type="ARBA" id="ARBA00022723"/>
    </source>
</evidence>
<dbReference type="AlphaFoldDB" id="A0A9Q8ZAD3"/>
<dbReference type="InterPro" id="IPR036397">
    <property type="entry name" value="RNaseH_sf"/>
</dbReference>
<protein>
    <recommendedName>
        <fullName evidence="18">Integrase catalytic domain-containing protein</fullName>
    </recommendedName>
</protein>
<feature type="region of interest" description="Disordered" evidence="17">
    <location>
        <begin position="336"/>
        <end position="381"/>
    </location>
</feature>
<dbReference type="GO" id="GO:0003677">
    <property type="term" value="F:DNA binding"/>
    <property type="evidence" value="ECO:0007669"/>
    <property type="project" value="UniProtKB-KW"/>
</dbReference>
<keyword evidence="5" id="KW-0255">Endonuclease</keyword>
<dbReference type="OrthoDB" id="3768101at2759"/>
<dbReference type="SUPFAM" id="SSF56672">
    <property type="entry name" value="DNA/RNA polymerases"/>
    <property type="match status" value="1"/>
</dbReference>
<evidence type="ECO:0000256" key="9">
    <source>
        <dbReference type="ARBA" id="ARBA00022908"/>
    </source>
</evidence>
<evidence type="ECO:0000256" key="3">
    <source>
        <dbReference type="ARBA" id="ARBA00022722"/>
    </source>
</evidence>
<evidence type="ECO:0000256" key="6">
    <source>
        <dbReference type="ARBA" id="ARBA00022801"/>
    </source>
</evidence>
<dbReference type="GO" id="GO:0016787">
    <property type="term" value="F:hydrolase activity"/>
    <property type="evidence" value="ECO:0007669"/>
    <property type="project" value="UniProtKB-KW"/>
</dbReference>
<dbReference type="GO" id="GO:0004519">
    <property type="term" value="F:endonuclease activity"/>
    <property type="evidence" value="ECO:0007669"/>
    <property type="project" value="UniProtKB-KW"/>
</dbReference>
<reference evidence="19" key="1">
    <citation type="submission" date="2021-12" db="EMBL/GenBank/DDBJ databases">
        <title>Curvularia clavata genome.</title>
        <authorList>
            <person name="Cao Y."/>
        </authorList>
    </citation>
    <scope>NUCLEOTIDE SEQUENCE</scope>
    <source>
        <strain evidence="19">Yc1106</strain>
    </source>
</reference>
<keyword evidence="11" id="KW-0239">DNA-directed DNA polymerase</keyword>
<dbReference type="InterPro" id="IPR057670">
    <property type="entry name" value="SH3_retrovirus"/>
</dbReference>
<feature type="compositionally biased region" description="Polar residues" evidence="17">
    <location>
        <begin position="349"/>
        <end position="376"/>
    </location>
</feature>
<dbReference type="EMBL" id="CP089278">
    <property type="protein sequence ID" value="USP79481.1"/>
    <property type="molecule type" value="Genomic_DNA"/>
</dbReference>
<dbReference type="GO" id="GO:0005634">
    <property type="term" value="C:nucleus"/>
    <property type="evidence" value="ECO:0007669"/>
    <property type="project" value="UniProtKB-ARBA"/>
</dbReference>
<dbReference type="PANTHER" id="PTHR42648:SF11">
    <property type="entry name" value="TRANSPOSON TY4-P GAG-POL POLYPROTEIN"/>
    <property type="match status" value="1"/>
</dbReference>
<dbReference type="Pfam" id="PF07727">
    <property type="entry name" value="RVT_2"/>
    <property type="match status" value="1"/>
</dbReference>
<feature type="compositionally biased region" description="Polar residues" evidence="17">
    <location>
        <begin position="66"/>
        <end position="77"/>
    </location>
</feature>
<keyword evidence="10" id="KW-0695">RNA-directed DNA polymerase</keyword>
<evidence type="ECO:0000313" key="19">
    <source>
        <dbReference type="EMBL" id="USP79481.1"/>
    </source>
</evidence>
<dbReference type="GO" id="GO:0006310">
    <property type="term" value="P:DNA recombination"/>
    <property type="evidence" value="ECO:0007669"/>
    <property type="project" value="UniProtKB-KW"/>
</dbReference>
<keyword evidence="7" id="KW-0460">Magnesium</keyword>
<dbReference type="GO" id="GO:0003887">
    <property type="term" value="F:DNA-directed DNA polymerase activity"/>
    <property type="evidence" value="ECO:0007669"/>
    <property type="project" value="UniProtKB-KW"/>
</dbReference>
<dbReference type="GO" id="GO:0046872">
    <property type="term" value="F:metal ion binding"/>
    <property type="evidence" value="ECO:0007669"/>
    <property type="project" value="UniProtKB-KW"/>
</dbReference>
<evidence type="ECO:0000256" key="8">
    <source>
        <dbReference type="ARBA" id="ARBA00022884"/>
    </source>
</evidence>
<keyword evidence="8" id="KW-0694">RNA-binding</keyword>
<dbReference type="Gene3D" id="3.30.420.10">
    <property type="entry name" value="Ribonuclease H-like superfamily/Ribonuclease H"/>
    <property type="match status" value="1"/>
</dbReference>
<evidence type="ECO:0000256" key="2">
    <source>
        <dbReference type="ARBA" id="ARBA00022695"/>
    </source>
</evidence>
<accession>A0A9Q8ZAD3</accession>
<evidence type="ECO:0000313" key="20">
    <source>
        <dbReference type="Proteomes" id="UP001056012"/>
    </source>
</evidence>
<keyword evidence="9" id="KW-0229">DNA integration</keyword>
<dbReference type="GO" id="GO:0003964">
    <property type="term" value="F:RNA-directed DNA polymerase activity"/>
    <property type="evidence" value="ECO:0007669"/>
    <property type="project" value="UniProtKB-KW"/>
</dbReference>
<organism evidence="19 20">
    <name type="scientific">Curvularia clavata</name>
    <dbReference type="NCBI Taxonomy" id="95742"/>
    <lineage>
        <taxon>Eukaryota</taxon>
        <taxon>Fungi</taxon>
        <taxon>Dikarya</taxon>
        <taxon>Ascomycota</taxon>
        <taxon>Pezizomycotina</taxon>
        <taxon>Dothideomycetes</taxon>
        <taxon>Pleosporomycetidae</taxon>
        <taxon>Pleosporales</taxon>
        <taxon>Pleosporineae</taxon>
        <taxon>Pleosporaceae</taxon>
        <taxon>Curvularia</taxon>
    </lineage>
</organism>
<dbReference type="PROSITE" id="PS50994">
    <property type="entry name" value="INTEGRASE"/>
    <property type="match status" value="1"/>
</dbReference>
<evidence type="ECO:0000256" key="16">
    <source>
        <dbReference type="ARBA" id="ARBA00049244"/>
    </source>
</evidence>
<dbReference type="GO" id="GO:0032196">
    <property type="term" value="P:transposition"/>
    <property type="evidence" value="ECO:0007669"/>
    <property type="project" value="UniProtKB-KW"/>
</dbReference>
<keyword evidence="11" id="KW-0808">Transferase</keyword>
<dbReference type="GO" id="GO:0015074">
    <property type="term" value="P:DNA integration"/>
    <property type="evidence" value="ECO:0007669"/>
    <property type="project" value="UniProtKB-KW"/>
</dbReference>
<keyword evidence="4" id="KW-0479">Metal-binding</keyword>
<dbReference type="VEuPathDB" id="FungiDB:yc1106_06755"/>
<evidence type="ECO:0000256" key="14">
    <source>
        <dbReference type="ARBA" id="ARBA00023268"/>
    </source>
</evidence>
<dbReference type="InterPro" id="IPR043502">
    <property type="entry name" value="DNA/RNA_pol_sf"/>
</dbReference>
<evidence type="ECO:0000256" key="7">
    <source>
        <dbReference type="ARBA" id="ARBA00022842"/>
    </source>
</evidence>
<dbReference type="InterPro" id="IPR013103">
    <property type="entry name" value="RVT_2"/>
</dbReference>
<gene>
    <name evidence="19" type="ORF">yc1106_06755</name>
</gene>
<keyword evidence="1" id="KW-0815">Transposition</keyword>
<evidence type="ECO:0000256" key="1">
    <source>
        <dbReference type="ARBA" id="ARBA00022578"/>
    </source>
</evidence>
<comment type="catalytic activity">
    <reaction evidence="16">
        <text>DNA(n) + a 2'-deoxyribonucleoside 5'-triphosphate = DNA(n+1) + diphosphate</text>
        <dbReference type="Rhea" id="RHEA:22508"/>
        <dbReference type="Rhea" id="RHEA-COMP:17339"/>
        <dbReference type="Rhea" id="RHEA-COMP:17340"/>
        <dbReference type="ChEBI" id="CHEBI:33019"/>
        <dbReference type="ChEBI" id="CHEBI:61560"/>
        <dbReference type="ChEBI" id="CHEBI:173112"/>
        <dbReference type="EC" id="2.7.7.7"/>
    </reaction>
</comment>
<evidence type="ECO:0000256" key="13">
    <source>
        <dbReference type="ARBA" id="ARBA00023172"/>
    </source>
</evidence>
<evidence type="ECO:0000256" key="17">
    <source>
        <dbReference type="SAM" id="MobiDB-lite"/>
    </source>
</evidence>
<keyword evidence="13" id="KW-0233">DNA recombination</keyword>
<sequence length="635" mass="72376">MTDSSIFRVPKLKGSSNYDMWALRIEAVLIQQDCYEIITIDPQELEQISNIQTSQVYTETYNTELTAKSVQPNQPDQSKPDDQIENTKGVKSNAKASTGFNNCEICLRSKFASKISRDPISTPVHQFGDLIYCDLGGPIKLKTNKGYRSELVKPVKAFVKKAEVQDLKQIKAIQSDNELDTLELQKLATRKGFKLRFTPPFNPEGKGGAERINRTLFDKIRALLFEAKMPNKLWAEALLAAVYLYNRTPHSSIGFKTPFEAKYGYKPDVSNVRIWGSLAYKKEPKEFLGKLDSRVQQYYLIRYISKSLYRLIDIKTNKVTTARDVQILEGVFNDQAPDQELQLDEERNTVPNTQSKTQPNTEPNTEPNTSQSNPPANSMRVVGRNPIVLIKKKAKPAELALSTNQKSPPETAAEDIILEEVLFTSKDITDPKSYAQVLQHQDSQHYLSAMQNELDQLQKNDTWKLVPRPSEYPVLKGRWVLNKKYQQNGDFIFKARWVAKGFQQELGVNYYETFANTTRPDLIRLLLAISAAQNWHIKSWDVKQAFPNALIDTTIYVEQPEGFQDQHYPQHVCLLNKALYGLKQASRQWQKLLASLLGQLGFKSLSIDTATYINVEQKLVIATHVDDLLIFGEQE</sequence>
<keyword evidence="12" id="KW-0238">DNA-binding</keyword>
<comment type="catalytic activity">
    <reaction evidence="15">
        <text>DNA(n) + a 2'-deoxyribonucleoside 5'-triphosphate = DNA(n+1) + diphosphate</text>
        <dbReference type="Rhea" id="RHEA:22508"/>
        <dbReference type="Rhea" id="RHEA-COMP:17339"/>
        <dbReference type="Rhea" id="RHEA-COMP:17340"/>
        <dbReference type="ChEBI" id="CHEBI:33019"/>
        <dbReference type="ChEBI" id="CHEBI:61560"/>
        <dbReference type="ChEBI" id="CHEBI:173112"/>
        <dbReference type="EC" id="2.7.7.49"/>
    </reaction>
</comment>
<feature type="domain" description="Integrase catalytic" evidence="18">
    <location>
        <begin position="171"/>
        <end position="266"/>
    </location>
</feature>
<dbReference type="Proteomes" id="UP001056012">
    <property type="component" value="Chromosome 5"/>
</dbReference>
<feature type="region of interest" description="Disordered" evidence="17">
    <location>
        <begin position="66"/>
        <end position="93"/>
    </location>
</feature>
<keyword evidence="6" id="KW-0378">Hydrolase</keyword>
<keyword evidence="3" id="KW-0540">Nuclease</keyword>
<dbReference type="Pfam" id="PF25597">
    <property type="entry name" value="SH3_retrovirus"/>
    <property type="match status" value="1"/>
</dbReference>
<evidence type="ECO:0000259" key="18">
    <source>
        <dbReference type="PROSITE" id="PS50994"/>
    </source>
</evidence>
<dbReference type="GO" id="GO:0003723">
    <property type="term" value="F:RNA binding"/>
    <property type="evidence" value="ECO:0007669"/>
    <property type="project" value="UniProtKB-KW"/>
</dbReference>
<keyword evidence="20" id="KW-1185">Reference proteome</keyword>
<evidence type="ECO:0000256" key="5">
    <source>
        <dbReference type="ARBA" id="ARBA00022759"/>
    </source>
</evidence>
<dbReference type="InterPro" id="IPR001584">
    <property type="entry name" value="Integrase_cat-core"/>
</dbReference>
<evidence type="ECO:0000256" key="12">
    <source>
        <dbReference type="ARBA" id="ARBA00023125"/>
    </source>
</evidence>
<keyword evidence="14" id="KW-0511">Multifunctional enzyme</keyword>